<sequence>MTLAVGEDDGTYETPCARRSAEGKKGKGVTKFRFDGVEVPSPGASWKHARALAESPIESRKWTRVELGSSEKGVWVTVEDGQAVEEESSVVREADQDMGQADSADQRLQGVPIVEDPMQLHGSSTGELVEDLDGDYSPDESAAELG</sequence>
<name>A0A0W0F2Q6_MONRR</name>
<feature type="compositionally biased region" description="Acidic residues" evidence="1">
    <location>
        <begin position="128"/>
        <end position="146"/>
    </location>
</feature>
<organism evidence="2 3">
    <name type="scientific">Moniliophthora roreri</name>
    <name type="common">Frosty pod rot fungus</name>
    <name type="synonym">Monilia roreri</name>
    <dbReference type="NCBI Taxonomy" id="221103"/>
    <lineage>
        <taxon>Eukaryota</taxon>
        <taxon>Fungi</taxon>
        <taxon>Dikarya</taxon>
        <taxon>Basidiomycota</taxon>
        <taxon>Agaricomycotina</taxon>
        <taxon>Agaricomycetes</taxon>
        <taxon>Agaricomycetidae</taxon>
        <taxon>Agaricales</taxon>
        <taxon>Marasmiineae</taxon>
        <taxon>Marasmiaceae</taxon>
        <taxon>Moniliophthora</taxon>
    </lineage>
</organism>
<reference evidence="2 3" key="1">
    <citation type="submission" date="2015-12" db="EMBL/GenBank/DDBJ databases">
        <title>Draft genome sequence of Moniliophthora roreri, the causal agent of frosty pod rot of cacao.</title>
        <authorList>
            <person name="Aime M.C."/>
            <person name="Diaz-Valderrama J.R."/>
            <person name="Kijpornyongpan T."/>
            <person name="Phillips-Mora W."/>
        </authorList>
    </citation>
    <scope>NUCLEOTIDE SEQUENCE [LARGE SCALE GENOMIC DNA]</scope>
    <source>
        <strain evidence="2 3">MCA 2952</strain>
    </source>
</reference>
<protein>
    <submittedName>
        <fullName evidence="2">Uncharacterized protein</fullName>
    </submittedName>
</protein>
<feature type="compositionally biased region" description="Acidic residues" evidence="1">
    <location>
        <begin position="1"/>
        <end position="11"/>
    </location>
</feature>
<feature type="region of interest" description="Disordered" evidence="1">
    <location>
        <begin position="117"/>
        <end position="146"/>
    </location>
</feature>
<dbReference type="AlphaFoldDB" id="A0A0W0F2Q6"/>
<evidence type="ECO:0000256" key="1">
    <source>
        <dbReference type="SAM" id="MobiDB-lite"/>
    </source>
</evidence>
<dbReference type="EMBL" id="LATX01002377">
    <property type="protein sequence ID" value="KTB30591.1"/>
    <property type="molecule type" value="Genomic_DNA"/>
</dbReference>
<evidence type="ECO:0000313" key="3">
    <source>
        <dbReference type="Proteomes" id="UP000054988"/>
    </source>
</evidence>
<evidence type="ECO:0000313" key="2">
    <source>
        <dbReference type="EMBL" id="KTB30591.1"/>
    </source>
</evidence>
<dbReference type="Proteomes" id="UP000054988">
    <property type="component" value="Unassembled WGS sequence"/>
</dbReference>
<gene>
    <name evidence="2" type="ORF">WG66_16812</name>
</gene>
<feature type="region of interest" description="Disordered" evidence="1">
    <location>
        <begin position="1"/>
        <end position="27"/>
    </location>
</feature>
<accession>A0A0W0F2Q6</accession>
<proteinExistence type="predicted"/>
<comment type="caution">
    <text evidence="2">The sequence shown here is derived from an EMBL/GenBank/DDBJ whole genome shotgun (WGS) entry which is preliminary data.</text>
</comment>